<dbReference type="AlphaFoldDB" id="A0A1X6XNM6"/>
<evidence type="ECO:0000256" key="3">
    <source>
        <dbReference type="ARBA" id="ARBA00022741"/>
    </source>
</evidence>
<evidence type="ECO:0000259" key="5">
    <source>
        <dbReference type="PROSITE" id="PS50893"/>
    </source>
</evidence>
<keyword evidence="3" id="KW-0547">Nucleotide-binding</keyword>
<evidence type="ECO:0000256" key="1">
    <source>
        <dbReference type="ARBA" id="ARBA00005417"/>
    </source>
</evidence>
<dbReference type="InterPro" id="IPR003439">
    <property type="entry name" value="ABC_transporter-like_ATP-bd"/>
</dbReference>
<protein>
    <submittedName>
        <fullName evidence="6">ABC transporter, ATP-binding protein</fullName>
    </submittedName>
</protein>
<evidence type="ECO:0000313" key="7">
    <source>
        <dbReference type="Proteomes" id="UP000196581"/>
    </source>
</evidence>
<evidence type="ECO:0000256" key="4">
    <source>
        <dbReference type="ARBA" id="ARBA00022840"/>
    </source>
</evidence>
<proteinExistence type="inferred from homology"/>
<dbReference type="EMBL" id="FWFF01000020">
    <property type="protein sequence ID" value="SLN00812.1"/>
    <property type="molecule type" value="Genomic_DNA"/>
</dbReference>
<comment type="similarity">
    <text evidence="1">Belongs to the ABC transporter superfamily.</text>
</comment>
<reference evidence="7" key="1">
    <citation type="submission" date="2017-02" db="EMBL/GenBank/DDBJ databases">
        <authorList>
            <person name="Dridi B."/>
        </authorList>
    </citation>
    <scope>NUCLEOTIDE SEQUENCE [LARGE SCALE GENOMIC DNA]</scope>
    <source>
        <strain evidence="7">B Co 03.10</strain>
    </source>
</reference>
<feature type="domain" description="ABC transporter" evidence="5">
    <location>
        <begin position="2"/>
        <end position="229"/>
    </location>
</feature>
<dbReference type="PROSITE" id="PS50893">
    <property type="entry name" value="ABC_TRANSPORTER_2"/>
    <property type="match status" value="1"/>
</dbReference>
<dbReference type="InterPro" id="IPR003593">
    <property type="entry name" value="AAA+_ATPase"/>
</dbReference>
<dbReference type="InterPro" id="IPR027417">
    <property type="entry name" value="P-loop_NTPase"/>
</dbReference>
<sequence>MLEVKGLTVSHGRKTYLKDVSFSADSGRLTGVVGLRGSGKTELVRTIMGLIDADEGTIELAGTQLGFGDRQNFGYLPSERGGYPRMKVLEQIVYLSRLHGMTLGAAEKNAVTLLARLDMSDRAYAQLSHLSGSEVARVDIAAVLAADPDVVLLDEPFDGLDAESATAVFQLLKDHADSGVPVLFTTDKWRLAQEHADDLIVLSHGRILAEGTLDSLQGDTTTYSVRYADAAAADAAVSTLEDAGATDVVVDADTVAFGAVAEDEAVAAVRATEGVRAFGPVKRDLADLFKESV</sequence>
<dbReference type="Proteomes" id="UP000196581">
    <property type="component" value="Unassembled WGS sequence"/>
</dbReference>
<keyword evidence="2" id="KW-0813">Transport</keyword>
<keyword evidence="4 6" id="KW-0067">ATP-binding</keyword>
<dbReference type="GO" id="GO:0016887">
    <property type="term" value="F:ATP hydrolysis activity"/>
    <property type="evidence" value="ECO:0007669"/>
    <property type="project" value="InterPro"/>
</dbReference>
<evidence type="ECO:0000256" key="2">
    <source>
        <dbReference type="ARBA" id="ARBA00022448"/>
    </source>
</evidence>
<organism evidence="6 7">
    <name type="scientific">Brevibacterium yomogidense</name>
    <dbReference type="NCBI Taxonomy" id="946573"/>
    <lineage>
        <taxon>Bacteria</taxon>
        <taxon>Bacillati</taxon>
        <taxon>Actinomycetota</taxon>
        <taxon>Actinomycetes</taxon>
        <taxon>Micrococcales</taxon>
        <taxon>Brevibacteriaceae</taxon>
        <taxon>Brevibacterium</taxon>
    </lineage>
</organism>
<keyword evidence="7" id="KW-1185">Reference proteome</keyword>
<dbReference type="SUPFAM" id="SSF52540">
    <property type="entry name" value="P-loop containing nucleoside triphosphate hydrolases"/>
    <property type="match status" value="1"/>
</dbReference>
<name>A0A1X6XNM6_9MICO</name>
<dbReference type="Pfam" id="PF00005">
    <property type="entry name" value="ABC_tran"/>
    <property type="match status" value="1"/>
</dbReference>
<dbReference type="SMART" id="SM00382">
    <property type="entry name" value="AAA"/>
    <property type="match status" value="1"/>
</dbReference>
<evidence type="ECO:0000313" key="6">
    <source>
        <dbReference type="EMBL" id="SLN00812.1"/>
    </source>
</evidence>
<dbReference type="PANTHER" id="PTHR43335">
    <property type="entry name" value="ABC TRANSPORTER, ATP-BINDING PROTEIN"/>
    <property type="match status" value="1"/>
</dbReference>
<gene>
    <name evidence="6" type="ORF">FM105_13600</name>
</gene>
<dbReference type="Gene3D" id="3.40.50.300">
    <property type="entry name" value="P-loop containing nucleotide triphosphate hydrolases"/>
    <property type="match status" value="1"/>
</dbReference>
<dbReference type="GO" id="GO:0005524">
    <property type="term" value="F:ATP binding"/>
    <property type="evidence" value="ECO:0007669"/>
    <property type="project" value="UniProtKB-KW"/>
</dbReference>
<accession>A0A1X6XNM6</accession>